<keyword evidence="5 7" id="KW-1133">Transmembrane helix</keyword>
<evidence type="ECO:0000256" key="4">
    <source>
        <dbReference type="ARBA" id="ARBA00022801"/>
    </source>
</evidence>
<evidence type="ECO:0000256" key="3">
    <source>
        <dbReference type="ARBA" id="ARBA00022692"/>
    </source>
</evidence>
<protein>
    <submittedName>
        <fullName evidence="9">Rhomboid family protein</fullName>
    </submittedName>
</protein>
<dbReference type="GO" id="GO:0016020">
    <property type="term" value="C:membrane"/>
    <property type="evidence" value="ECO:0007669"/>
    <property type="project" value="UniProtKB-SubCell"/>
</dbReference>
<dbReference type="Pfam" id="PF01694">
    <property type="entry name" value="Rhomboid"/>
    <property type="match status" value="1"/>
</dbReference>
<evidence type="ECO:0000259" key="8">
    <source>
        <dbReference type="Pfam" id="PF01694"/>
    </source>
</evidence>
<dbReference type="SUPFAM" id="SSF144091">
    <property type="entry name" value="Rhomboid-like"/>
    <property type="match status" value="1"/>
</dbReference>
<evidence type="ECO:0000256" key="2">
    <source>
        <dbReference type="ARBA" id="ARBA00009045"/>
    </source>
</evidence>
<dbReference type="InterPro" id="IPR050925">
    <property type="entry name" value="Rhomboid_protease_S54"/>
</dbReference>
<evidence type="ECO:0000313" key="9">
    <source>
        <dbReference type="EMBL" id="TDR43919.1"/>
    </source>
</evidence>
<feature type="transmembrane region" description="Helical" evidence="7">
    <location>
        <begin position="44"/>
        <end position="67"/>
    </location>
</feature>
<keyword evidence="3 7" id="KW-0812">Transmembrane</keyword>
<dbReference type="InterPro" id="IPR035952">
    <property type="entry name" value="Rhomboid-like_sf"/>
</dbReference>
<keyword evidence="4" id="KW-0378">Hydrolase</keyword>
<dbReference type="Gene3D" id="1.20.1540.10">
    <property type="entry name" value="Rhomboid-like"/>
    <property type="match status" value="1"/>
</dbReference>
<comment type="caution">
    <text evidence="9">The sequence shown here is derived from an EMBL/GenBank/DDBJ whole genome shotgun (WGS) entry which is preliminary data.</text>
</comment>
<evidence type="ECO:0000256" key="5">
    <source>
        <dbReference type="ARBA" id="ARBA00022989"/>
    </source>
</evidence>
<feature type="domain" description="Peptidase S54 rhomboid" evidence="8">
    <location>
        <begin position="39"/>
        <end position="184"/>
    </location>
</feature>
<evidence type="ECO:0000256" key="1">
    <source>
        <dbReference type="ARBA" id="ARBA00004141"/>
    </source>
</evidence>
<feature type="transmembrane region" description="Helical" evidence="7">
    <location>
        <begin position="79"/>
        <end position="100"/>
    </location>
</feature>
<sequence length="194" mass="21791">MLVTLIIIGVTVAVSIIAWGNPRLQQQLILWPPAVKRKKEYWRLLSYGLIHADGMHLFFNMFTMFFFGRNMEIVLGRLIGPLGLPLLYLGGLVVSILPSYLKHQNDPNYRSLGASGAVSAVLFAFILVAPGSTLAFFFIPMPAIVFGVIYLAYTWYMDRQSQDNINHSAHLWGAGFGVLFMALLEPRLIGEFLR</sequence>
<accession>A0A4R6YY38</accession>
<evidence type="ECO:0000256" key="6">
    <source>
        <dbReference type="ARBA" id="ARBA00023136"/>
    </source>
</evidence>
<dbReference type="PANTHER" id="PTHR43731">
    <property type="entry name" value="RHOMBOID PROTEASE"/>
    <property type="match status" value="1"/>
</dbReference>
<feature type="transmembrane region" description="Helical" evidence="7">
    <location>
        <begin position="112"/>
        <end position="129"/>
    </location>
</feature>
<dbReference type="GO" id="GO:0004252">
    <property type="term" value="F:serine-type endopeptidase activity"/>
    <property type="evidence" value="ECO:0007669"/>
    <property type="project" value="InterPro"/>
</dbReference>
<dbReference type="InterPro" id="IPR022764">
    <property type="entry name" value="Peptidase_S54_rhomboid_dom"/>
</dbReference>
<gene>
    <name evidence="9" type="ORF">DFR29_10661</name>
</gene>
<dbReference type="EMBL" id="SNZH01000006">
    <property type="protein sequence ID" value="TDR43919.1"/>
    <property type="molecule type" value="Genomic_DNA"/>
</dbReference>
<feature type="transmembrane region" description="Helical" evidence="7">
    <location>
        <begin position="135"/>
        <end position="157"/>
    </location>
</feature>
<comment type="similarity">
    <text evidence="2">Belongs to the peptidase S54 family.</text>
</comment>
<comment type="subcellular location">
    <subcellularLocation>
        <location evidence="1">Membrane</location>
        <topology evidence="1">Multi-pass membrane protein</topology>
    </subcellularLocation>
</comment>
<evidence type="ECO:0000313" key="10">
    <source>
        <dbReference type="Proteomes" id="UP000295293"/>
    </source>
</evidence>
<feature type="transmembrane region" description="Helical" evidence="7">
    <location>
        <begin position="169"/>
        <end position="189"/>
    </location>
</feature>
<dbReference type="Proteomes" id="UP000295293">
    <property type="component" value="Unassembled WGS sequence"/>
</dbReference>
<evidence type="ECO:0000256" key="7">
    <source>
        <dbReference type="SAM" id="Phobius"/>
    </source>
</evidence>
<name>A0A4R6YY38_9GAMM</name>
<feature type="transmembrane region" description="Helical" evidence="7">
    <location>
        <begin position="6"/>
        <end position="24"/>
    </location>
</feature>
<keyword evidence="6 7" id="KW-0472">Membrane</keyword>
<dbReference type="OrthoDB" id="9813074at2"/>
<proteinExistence type="inferred from homology"/>
<dbReference type="PANTHER" id="PTHR43731:SF14">
    <property type="entry name" value="PRESENILIN-ASSOCIATED RHOMBOID-LIKE PROTEIN, MITOCHONDRIAL"/>
    <property type="match status" value="1"/>
</dbReference>
<dbReference type="RefSeq" id="WP_133818670.1">
    <property type="nucleotide sequence ID" value="NZ_SNZH01000006.1"/>
</dbReference>
<organism evidence="9 10">
    <name type="scientific">Tahibacter aquaticus</name>
    <dbReference type="NCBI Taxonomy" id="520092"/>
    <lineage>
        <taxon>Bacteria</taxon>
        <taxon>Pseudomonadati</taxon>
        <taxon>Pseudomonadota</taxon>
        <taxon>Gammaproteobacteria</taxon>
        <taxon>Lysobacterales</taxon>
        <taxon>Rhodanobacteraceae</taxon>
        <taxon>Tahibacter</taxon>
    </lineage>
</organism>
<dbReference type="AlphaFoldDB" id="A0A4R6YY38"/>
<reference evidence="9 10" key="1">
    <citation type="submission" date="2019-03" db="EMBL/GenBank/DDBJ databases">
        <title>Genomic Encyclopedia of Type Strains, Phase IV (KMG-IV): sequencing the most valuable type-strain genomes for metagenomic binning, comparative biology and taxonomic classification.</title>
        <authorList>
            <person name="Goeker M."/>
        </authorList>
    </citation>
    <scope>NUCLEOTIDE SEQUENCE [LARGE SCALE GENOMIC DNA]</scope>
    <source>
        <strain evidence="9 10">DSM 21667</strain>
    </source>
</reference>
<keyword evidence="10" id="KW-1185">Reference proteome</keyword>